<reference evidence="1" key="1">
    <citation type="submission" date="2022-11" db="EMBL/GenBank/DDBJ databases">
        <title>beta-Carotene-producing bacterium, Jeongeuplla avenae sp. nov., alleviates the salt stress of Arabidopsis seedlings.</title>
        <authorList>
            <person name="Jiang L."/>
            <person name="Lee J."/>
        </authorList>
    </citation>
    <scope>NUCLEOTIDE SEQUENCE</scope>
    <source>
        <strain evidence="1">DY_R2A_6</strain>
    </source>
</reference>
<sequence>MSAPVKAAAEDGEAGTTLVELLVAMALLSLVALFIGEGIHAIRRMAPVAARLAGADEVAAVRQHLNAVIGEAVASLPLGAVARLDGTGAAVRFVAPADPLLEAGGLSQITLSAEPGPGGRLALVERRAVARAGASPVGEPVVLLDGIAGLRLAYRGAAHAGWSDTWDGTGGTLPALLQIQMDLPPGDPRRFAPLLVHPLAAPAPSDGSAG</sequence>
<protein>
    <submittedName>
        <fullName evidence="1">Uncharacterized protein</fullName>
    </submittedName>
</protein>
<dbReference type="Proteomes" id="UP001163223">
    <property type="component" value="Chromosome"/>
</dbReference>
<proteinExistence type="predicted"/>
<organism evidence="1 2">
    <name type="scientific">Antarcticirhabdus aurantiaca</name>
    <dbReference type="NCBI Taxonomy" id="2606717"/>
    <lineage>
        <taxon>Bacteria</taxon>
        <taxon>Pseudomonadati</taxon>
        <taxon>Pseudomonadota</taxon>
        <taxon>Alphaproteobacteria</taxon>
        <taxon>Hyphomicrobiales</taxon>
        <taxon>Aurantimonadaceae</taxon>
        <taxon>Antarcticirhabdus</taxon>
    </lineage>
</organism>
<evidence type="ECO:0000313" key="1">
    <source>
        <dbReference type="EMBL" id="WAJ27831.1"/>
    </source>
</evidence>
<gene>
    <name evidence="1" type="ORF">OXU80_23790</name>
</gene>
<dbReference type="EMBL" id="CP113520">
    <property type="protein sequence ID" value="WAJ27831.1"/>
    <property type="molecule type" value="Genomic_DNA"/>
</dbReference>
<keyword evidence="2" id="KW-1185">Reference proteome</keyword>
<evidence type="ECO:0000313" key="2">
    <source>
        <dbReference type="Proteomes" id="UP001163223"/>
    </source>
</evidence>
<accession>A0ACD4NLX1</accession>
<name>A0ACD4NLX1_9HYPH</name>